<sequence>MGQRVAISTAGEGAEAFVPPPLPPVPSVRMDRLYRPLERANRAIGRLDGVTSILPDTPLFLQMYVRKEALLSSQIESTQSSLSDLLQQVLENGDWEAWLEFFLDGIAETSLQASEAAREILALFEADRHRIEDLGIVREVTGKQCGRLYVYSDYLDILSRGTEPL</sequence>
<dbReference type="InterPro" id="IPR025758">
    <property type="entry name" value="Fic/DOC_N"/>
</dbReference>
<dbReference type="Proteomes" id="UP000295399">
    <property type="component" value="Unassembled WGS sequence"/>
</dbReference>
<keyword evidence="3" id="KW-1185">Reference proteome</keyword>
<name>A0A4R2P6C9_RHOSA</name>
<feature type="domain" description="Fic/DOC N-terminal" evidence="1">
    <location>
        <begin position="35"/>
        <end position="92"/>
    </location>
</feature>
<accession>A0A4R2P6C9</accession>
<evidence type="ECO:0000259" key="1">
    <source>
        <dbReference type="Pfam" id="PF13784"/>
    </source>
</evidence>
<evidence type="ECO:0000313" key="3">
    <source>
        <dbReference type="Proteomes" id="UP000295399"/>
    </source>
</evidence>
<dbReference type="InParanoid" id="A0A4R2P6C9"/>
<protein>
    <submittedName>
        <fullName evidence="2">Fic/DOC family protein</fullName>
    </submittedName>
</protein>
<dbReference type="AlphaFoldDB" id="A0A4R2P6C9"/>
<organism evidence="2 3">
    <name type="scientific">Rhodothalassium salexigens DSM 2132</name>
    <dbReference type="NCBI Taxonomy" id="1188247"/>
    <lineage>
        <taxon>Bacteria</taxon>
        <taxon>Pseudomonadati</taxon>
        <taxon>Pseudomonadota</taxon>
        <taxon>Alphaproteobacteria</taxon>
        <taxon>Rhodothalassiales</taxon>
        <taxon>Rhodothalassiaceae</taxon>
        <taxon>Rhodothalassium</taxon>
    </lineage>
</organism>
<evidence type="ECO:0000313" key="2">
    <source>
        <dbReference type="EMBL" id="TCP29541.1"/>
    </source>
</evidence>
<proteinExistence type="predicted"/>
<gene>
    <name evidence="2" type="ORF">EV659_1192</name>
</gene>
<dbReference type="EMBL" id="SLXO01000019">
    <property type="protein sequence ID" value="TCP29541.1"/>
    <property type="molecule type" value="Genomic_DNA"/>
</dbReference>
<reference evidence="2 3" key="1">
    <citation type="submission" date="2019-03" db="EMBL/GenBank/DDBJ databases">
        <title>Genomic Encyclopedia of Type Strains, Phase IV (KMG-IV): sequencing the most valuable type-strain genomes for metagenomic binning, comparative biology and taxonomic classification.</title>
        <authorList>
            <person name="Goeker M."/>
        </authorList>
    </citation>
    <scope>NUCLEOTIDE SEQUENCE [LARGE SCALE GENOMIC DNA]</scope>
    <source>
        <strain evidence="2 3">DSM 2132</strain>
    </source>
</reference>
<dbReference type="Pfam" id="PF13784">
    <property type="entry name" value="Fic_N"/>
    <property type="match status" value="1"/>
</dbReference>
<comment type="caution">
    <text evidence="2">The sequence shown here is derived from an EMBL/GenBank/DDBJ whole genome shotgun (WGS) entry which is preliminary data.</text>
</comment>